<reference evidence="1 2" key="1">
    <citation type="submission" date="2017-09" db="EMBL/GenBank/DDBJ databases">
        <title>Large-scale bioinformatics analysis of Bacillus genomes uncovers conserved roles of natural products in bacterial physiology.</title>
        <authorList>
            <consortium name="Agbiome Team Llc"/>
            <person name="Bleich R.M."/>
            <person name="Grubbs K.J."/>
            <person name="Santa Maria K.C."/>
            <person name="Allen S.E."/>
            <person name="Farag S."/>
            <person name="Shank E.A."/>
            <person name="Bowers A."/>
        </authorList>
    </citation>
    <scope>NUCLEOTIDE SEQUENCE [LARGE SCALE GENOMIC DNA]</scope>
    <source>
        <strain evidence="1 2">AFS009893</strain>
    </source>
</reference>
<gene>
    <name evidence="1" type="ORF">CN613_15610</name>
</gene>
<evidence type="ECO:0000313" key="1">
    <source>
        <dbReference type="EMBL" id="PEM68240.1"/>
    </source>
</evidence>
<dbReference type="EMBL" id="NUDP01000056">
    <property type="protein sequence ID" value="PEM68240.1"/>
    <property type="molecule type" value="Genomic_DNA"/>
</dbReference>
<proteinExistence type="predicted"/>
<comment type="caution">
    <text evidence="1">The sequence shown here is derived from an EMBL/GenBank/DDBJ whole genome shotgun (WGS) entry which is preliminary data.</text>
</comment>
<dbReference type="AlphaFoldDB" id="A0A2C3VWE7"/>
<evidence type="ECO:0000313" key="2">
    <source>
        <dbReference type="Proteomes" id="UP000219775"/>
    </source>
</evidence>
<name>A0A2C3VWE7_9BACI</name>
<sequence length="268" mass="31435">MKKVIATIFIVGFSVLLLYLFTDVFTKIKLQQPVGDYLKEHYGIKDGEFKILSAYDNWIEGGDIQTYVEIKKPYYTTTYLSVDRNSYEIDEEDSRYVFLDIFKGAYIQQHSDVLKQANKIIKKYNLLSESTDAFEKEKQNFYYYLNFTIDEQQEKELLTRFKQSQELNTKKLIKTLKISESRINAYYKGVVNFNYYYNAEKNKGNIPDILSVMDDFKKSNVLTEGIYNIVFQPRSSSGGQHDGNESYVMFSVDKSGEFKVIKKDEYRG</sequence>
<organism evidence="1 2">
    <name type="scientific">Bacillus pseudomycoides</name>
    <dbReference type="NCBI Taxonomy" id="64104"/>
    <lineage>
        <taxon>Bacteria</taxon>
        <taxon>Bacillati</taxon>
        <taxon>Bacillota</taxon>
        <taxon>Bacilli</taxon>
        <taxon>Bacillales</taxon>
        <taxon>Bacillaceae</taxon>
        <taxon>Bacillus</taxon>
        <taxon>Bacillus cereus group</taxon>
    </lineage>
</organism>
<protein>
    <submittedName>
        <fullName evidence="1">Uncharacterized protein</fullName>
    </submittedName>
</protein>
<accession>A0A2C3VWE7</accession>
<dbReference type="RefSeq" id="WP_097849567.1">
    <property type="nucleotide sequence ID" value="NZ_NUBH01000120.1"/>
</dbReference>
<dbReference type="Proteomes" id="UP000219775">
    <property type="component" value="Unassembled WGS sequence"/>
</dbReference>